<dbReference type="Pfam" id="PF02416">
    <property type="entry name" value="TatA_B_E"/>
    <property type="match status" value="1"/>
</dbReference>
<evidence type="ECO:0000256" key="4">
    <source>
        <dbReference type="ARBA" id="ARBA00022692"/>
    </source>
</evidence>
<feature type="non-terminal residue" evidence="10">
    <location>
        <position position="68"/>
    </location>
</feature>
<evidence type="ECO:0000256" key="8">
    <source>
        <dbReference type="ARBA" id="ARBA00023136"/>
    </source>
</evidence>
<feature type="compositionally biased region" description="Basic and acidic residues" evidence="9">
    <location>
        <begin position="37"/>
        <end position="50"/>
    </location>
</feature>
<evidence type="ECO:0008006" key="11">
    <source>
        <dbReference type="Google" id="ProtNLM"/>
    </source>
</evidence>
<sequence length="68" mass="7400">MPEILLVLAVILIFFGAKKLPELAKGMGQGIKEFKKATRDATGEMERAMEDPPAYTPPPTPKISEQAS</sequence>
<gene>
    <name evidence="10" type="ORF">METZ01_LOCUS390780</name>
</gene>
<evidence type="ECO:0000256" key="6">
    <source>
        <dbReference type="ARBA" id="ARBA00022989"/>
    </source>
</evidence>
<dbReference type="GO" id="GO:0043953">
    <property type="term" value="P:protein transport by the Tat complex"/>
    <property type="evidence" value="ECO:0007669"/>
    <property type="project" value="InterPro"/>
</dbReference>
<evidence type="ECO:0000256" key="1">
    <source>
        <dbReference type="ARBA" id="ARBA00004162"/>
    </source>
</evidence>
<dbReference type="NCBIfam" id="TIGR01411">
    <property type="entry name" value="tatAE"/>
    <property type="match status" value="1"/>
</dbReference>
<dbReference type="PANTHER" id="PTHR42982">
    <property type="entry name" value="SEC-INDEPENDENT PROTEIN TRANSLOCASE PROTEIN TATA"/>
    <property type="match status" value="1"/>
</dbReference>
<dbReference type="Gene3D" id="1.20.5.3310">
    <property type="match status" value="1"/>
</dbReference>
<dbReference type="PANTHER" id="PTHR42982:SF1">
    <property type="entry name" value="SEC-INDEPENDENT PROTEIN TRANSLOCASE PROTEIN TATA"/>
    <property type="match status" value="1"/>
</dbReference>
<keyword evidence="3" id="KW-1003">Cell membrane</keyword>
<dbReference type="InterPro" id="IPR006312">
    <property type="entry name" value="TatA/E"/>
</dbReference>
<reference evidence="10" key="1">
    <citation type="submission" date="2018-05" db="EMBL/GenBank/DDBJ databases">
        <authorList>
            <person name="Lanie J.A."/>
            <person name="Ng W.-L."/>
            <person name="Kazmierczak K.M."/>
            <person name="Andrzejewski T.M."/>
            <person name="Davidsen T.M."/>
            <person name="Wayne K.J."/>
            <person name="Tettelin H."/>
            <person name="Glass J.I."/>
            <person name="Rusch D."/>
            <person name="Podicherti R."/>
            <person name="Tsui H.-C.T."/>
            <person name="Winkler M.E."/>
        </authorList>
    </citation>
    <scope>NUCLEOTIDE SEQUENCE</scope>
</reference>
<protein>
    <recommendedName>
        <fullName evidence="11">Sec-independent protein translocase protein TatA</fullName>
    </recommendedName>
</protein>
<keyword evidence="4" id="KW-0812">Transmembrane</keyword>
<evidence type="ECO:0000256" key="5">
    <source>
        <dbReference type="ARBA" id="ARBA00022927"/>
    </source>
</evidence>
<feature type="region of interest" description="Disordered" evidence="9">
    <location>
        <begin position="37"/>
        <end position="68"/>
    </location>
</feature>
<keyword evidence="6" id="KW-1133">Transmembrane helix</keyword>
<keyword evidence="8" id="KW-0472">Membrane</keyword>
<dbReference type="AlphaFoldDB" id="A0A382UUJ1"/>
<dbReference type="InterPro" id="IPR003369">
    <property type="entry name" value="TatA/B/E"/>
</dbReference>
<keyword evidence="7" id="KW-0811">Translocation</keyword>
<evidence type="ECO:0000256" key="7">
    <source>
        <dbReference type="ARBA" id="ARBA00023010"/>
    </source>
</evidence>
<evidence type="ECO:0000256" key="3">
    <source>
        <dbReference type="ARBA" id="ARBA00022475"/>
    </source>
</evidence>
<keyword evidence="5" id="KW-0653">Protein transport</keyword>
<evidence type="ECO:0000256" key="9">
    <source>
        <dbReference type="SAM" id="MobiDB-lite"/>
    </source>
</evidence>
<evidence type="ECO:0000313" key="10">
    <source>
        <dbReference type="EMBL" id="SVD37926.1"/>
    </source>
</evidence>
<dbReference type="HAMAP" id="MF_00236">
    <property type="entry name" value="TatA_E"/>
    <property type="match status" value="1"/>
</dbReference>
<dbReference type="EMBL" id="UINC01146921">
    <property type="protein sequence ID" value="SVD37926.1"/>
    <property type="molecule type" value="Genomic_DNA"/>
</dbReference>
<dbReference type="GO" id="GO:0005886">
    <property type="term" value="C:plasma membrane"/>
    <property type="evidence" value="ECO:0007669"/>
    <property type="project" value="UniProtKB-SubCell"/>
</dbReference>
<keyword evidence="2" id="KW-0813">Transport</keyword>
<proteinExistence type="inferred from homology"/>
<organism evidence="10">
    <name type="scientific">marine metagenome</name>
    <dbReference type="NCBI Taxonomy" id="408172"/>
    <lineage>
        <taxon>unclassified sequences</taxon>
        <taxon>metagenomes</taxon>
        <taxon>ecological metagenomes</taxon>
    </lineage>
</organism>
<name>A0A382UUJ1_9ZZZZ</name>
<comment type="subcellular location">
    <subcellularLocation>
        <location evidence="1">Cell membrane</location>
        <topology evidence="1">Single-pass membrane protein</topology>
    </subcellularLocation>
</comment>
<accession>A0A382UUJ1</accession>
<evidence type="ECO:0000256" key="2">
    <source>
        <dbReference type="ARBA" id="ARBA00022448"/>
    </source>
</evidence>